<evidence type="ECO:0000313" key="2">
    <source>
        <dbReference type="EMBL" id="ABD24972.1"/>
    </source>
</evidence>
<dbReference type="HOGENOM" id="CLU_1309691_0_0_5"/>
<accession>Q2GB01</accession>
<gene>
    <name evidence="2" type="ordered locus">Saro_0525</name>
</gene>
<evidence type="ECO:0000256" key="1">
    <source>
        <dbReference type="SAM" id="MobiDB-lite"/>
    </source>
</evidence>
<dbReference type="eggNOG" id="ENOG502ZYSH">
    <property type="taxonomic scope" value="Bacteria"/>
</dbReference>
<reference evidence="3" key="1">
    <citation type="submission" date="2006-01" db="EMBL/GenBank/DDBJ databases">
        <title>Complete sequence of Novosphingobium aromaticivorans DSM 12444.</title>
        <authorList>
            <consortium name="US DOE Joint Genome Institute"/>
            <person name="Copeland A."/>
            <person name="Lucas S."/>
            <person name="Lapidus A."/>
            <person name="Barry K."/>
            <person name="Detter J.C."/>
            <person name="Glavina T."/>
            <person name="Hammon N."/>
            <person name="Israni S."/>
            <person name="Pitluck S."/>
            <person name="Chain P."/>
            <person name="Malfatti S."/>
            <person name="Shin M."/>
            <person name="Vergez L."/>
            <person name="Schmutz J."/>
            <person name="Larimer F."/>
            <person name="Land M."/>
            <person name="Kyrpides N."/>
            <person name="Ivanova N."/>
            <person name="Fredrickson J."/>
            <person name="Balkwill D."/>
            <person name="Romine M.F."/>
            <person name="Richardson P."/>
        </authorList>
    </citation>
    <scope>NUCLEOTIDE SEQUENCE [LARGE SCALE GENOMIC DNA]</scope>
    <source>
        <strain evidence="3">ATCC 700278 / DSM 12444 / CCUG 56034 / CIP 105152 / NBRC 16084 / F199</strain>
    </source>
</reference>
<evidence type="ECO:0008006" key="4">
    <source>
        <dbReference type="Google" id="ProtNLM"/>
    </source>
</evidence>
<protein>
    <recommendedName>
        <fullName evidence="4">HTH deoR-type domain-containing protein</fullName>
    </recommendedName>
</protein>
<proteinExistence type="predicted"/>
<sequence>MRKILPKKGRRLPMWKGALTGRVAYAETIAELLWREHGRDRGAVKQIMKTTGASERTVKHWMSAQHGPETVFFLRLLTSSSVMKAFVLDLIQISQLAAIAPQLTDYPARGPSMLLPSREPRHEKPPDDRTNVPISVPASDPIIDGLNYRQRWFLDRVGSGYPCRAYDLSTHWQVSLKTARRDIAALCSAGKIRYVGARKNGKYDPVG</sequence>
<dbReference type="EMBL" id="CP000248">
    <property type="protein sequence ID" value="ABD24972.1"/>
    <property type="molecule type" value="Genomic_DNA"/>
</dbReference>
<name>Q2GB01_NOVAD</name>
<dbReference type="STRING" id="279238.Saro_0525"/>
<dbReference type="Proteomes" id="UP000009134">
    <property type="component" value="Chromosome"/>
</dbReference>
<feature type="compositionally biased region" description="Basic and acidic residues" evidence="1">
    <location>
        <begin position="118"/>
        <end position="130"/>
    </location>
</feature>
<keyword evidence="3" id="KW-1185">Reference proteome</keyword>
<dbReference type="AlphaFoldDB" id="Q2GB01"/>
<feature type="region of interest" description="Disordered" evidence="1">
    <location>
        <begin position="110"/>
        <end position="136"/>
    </location>
</feature>
<dbReference type="KEGG" id="nar:Saro_0525"/>
<evidence type="ECO:0000313" key="3">
    <source>
        <dbReference type="Proteomes" id="UP000009134"/>
    </source>
</evidence>
<organism evidence="2 3">
    <name type="scientific">Novosphingobium aromaticivorans (strain ATCC 700278 / DSM 12444 / CCUG 56034 / CIP 105152 / NBRC 16084 / F199)</name>
    <dbReference type="NCBI Taxonomy" id="279238"/>
    <lineage>
        <taxon>Bacteria</taxon>
        <taxon>Pseudomonadati</taxon>
        <taxon>Pseudomonadota</taxon>
        <taxon>Alphaproteobacteria</taxon>
        <taxon>Sphingomonadales</taxon>
        <taxon>Sphingomonadaceae</taxon>
        <taxon>Novosphingobium</taxon>
    </lineage>
</organism>